<comment type="caution">
    <text evidence="11">The sequence shown here is derived from an EMBL/GenBank/DDBJ whole genome shotgun (WGS) entry which is preliminary data.</text>
</comment>
<feature type="region of interest" description="Disordered" evidence="10">
    <location>
        <begin position="1"/>
        <end position="29"/>
    </location>
</feature>
<dbReference type="Proteomes" id="UP001595817">
    <property type="component" value="Unassembled WGS sequence"/>
</dbReference>
<evidence type="ECO:0000256" key="5">
    <source>
        <dbReference type="ARBA" id="ARBA00023136"/>
    </source>
</evidence>
<evidence type="ECO:0000313" key="12">
    <source>
        <dbReference type="Proteomes" id="UP001595817"/>
    </source>
</evidence>
<dbReference type="HAMAP" id="MF_00910">
    <property type="entry name" value="FtsL"/>
    <property type="match status" value="1"/>
</dbReference>
<keyword evidence="2 7" id="KW-0132">Cell division</keyword>
<evidence type="ECO:0000256" key="9">
    <source>
        <dbReference type="SAM" id="Coils"/>
    </source>
</evidence>
<evidence type="ECO:0000256" key="4">
    <source>
        <dbReference type="ARBA" id="ARBA00022989"/>
    </source>
</evidence>
<dbReference type="NCBIfam" id="TIGR02209">
    <property type="entry name" value="ftsL_broad"/>
    <property type="match status" value="1"/>
</dbReference>
<feature type="coiled-coil region" evidence="9">
    <location>
        <begin position="63"/>
        <end position="90"/>
    </location>
</feature>
<evidence type="ECO:0000256" key="10">
    <source>
        <dbReference type="SAM" id="MobiDB-lite"/>
    </source>
</evidence>
<comment type="similarity">
    <text evidence="7">Belongs to the FtsL family.</text>
</comment>
<gene>
    <name evidence="7 11" type="primary">ftsL</name>
    <name evidence="11" type="ORF">ACFOZY_02520</name>
</gene>
<proteinExistence type="inferred from homology"/>
<keyword evidence="5 7" id="KW-0472">Membrane</keyword>
<evidence type="ECO:0000256" key="6">
    <source>
        <dbReference type="ARBA" id="ARBA00023306"/>
    </source>
</evidence>
<dbReference type="InterPro" id="IPR007060">
    <property type="entry name" value="FtsL/DivIC"/>
</dbReference>
<comment type="subcellular location">
    <subcellularLocation>
        <location evidence="7">Cell membrane</location>
        <topology evidence="7">Single-pass type II membrane protein</topology>
    </subcellularLocation>
    <text evidence="7">Localizes to the division septum where it forms a ring structure.</text>
</comment>
<organism evidence="11 12">
    <name type="scientific">Chungangia koreensis</name>
    <dbReference type="NCBI Taxonomy" id="752657"/>
    <lineage>
        <taxon>Bacteria</taxon>
        <taxon>Bacillati</taxon>
        <taxon>Bacillota</taxon>
        <taxon>Bacilli</taxon>
        <taxon>Lactobacillales</taxon>
        <taxon>Chungangia</taxon>
    </lineage>
</organism>
<accession>A0ABV8X1F3</accession>
<comment type="function">
    <text evidence="7">Essential cell division protein.</text>
</comment>
<keyword evidence="12" id="KW-1185">Reference proteome</keyword>
<name>A0ABV8X1F3_9LACT</name>
<reference evidence="12" key="1">
    <citation type="journal article" date="2019" name="Int. J. Syst. Evol. Microbiol.">
        <title>The Global Catalogue of Microorganisms (GCM) 10K type strain sequencing project: providing services to taxonomists for standard genome sequencing and annotation.</title>
        <authorList>
            <consortium name="The Broad Institute Genomics Platform"/>
            <consortium name="The Broad Institute Genome Sequencing Center for Infectious Disease"/>
            <person name="Wu L."/>
            <person name="Ma J."/>
        </authorList>
    </citation>
    <scope>NUCLEOTIDE SEQUENCE [LARGE SCALE GENOMIC DNA]</scope>
    <source>
        <strain evidence="12">CCUG 59778</strain>
    </source>
</reference>
<dbReference type="Pfam" id="PF04977">
    <property type="entry name" value="DivIC"/>
    <property type="match status" value="1"/>
</dbReference>
<feature type="transmembrane region" description="Helical" evidence="7">
    <location>
        <begin position="39"/>
        <end position="57"/>
    </location>
</feature>
<evidence type="ECO:0000256" key="2">
    <source>
        <dbReference type="ARBA" id="ARBA00022618"/>
    </source>
</evidence>
<sequence length="122" mass="14002">MAAPLRRREEMISQPVTPHVPAKRKQKKRAPKIFTKGEYMLMIFFFSIVAGFAIMMLNTQATITATNKDIQAIESKIEETKKENTDLSIQVSELSTYDRIWEKAKELGLEFEKQNVKVVPGQ</sequence>
<evidence type="ECO:0000256" key="3">
    <source>
        <dbReference type="ARBA" id="ARBA00022692"/>
    </source>
</evidence>
<evidence type="ECO:0000256" key="7">
    <source>
        <dbReference type="HAMAP-Rule" id="MF_00910"/>
    </source>
</evidence>
<keyword evidence="1 7" id="KW-1003">Cell membrane</keyword>
<keyword evidence="6 7" id="KW-0131">Cell cycle</keyword>
<evidence type="ECO:0000256" key="8">
    <source>
        <dbReference type="NCBIfam" id="TIGR02209"/>
    </source>
</evidence>
<dbReference type="RefSeq" id="WP_378151902.1">
    <property type="nucleotide sequence ID" value="NZ_JBHSEC010000002.1"/>
</dbReference>
<evidence type="ECO:0000256" key="1">
    <source>
        <dbReference type="ARBA" id="ARBA00022475"/>
    </source>
</evidence>
<dbReference type="GO" id="GO:0051301">
    <property type="term" value="P:cell division"/>
    <property type="evidence" value="ECO:0007669"/>
    <property type="project" value="UniProtKB-KW"/>
</dbReference>
<keyword evidence="4 7" id="KW-1133">Transmembrane helix</keyword>
<protein>
    <recommendedName>
        <fullName evidence="7 8">Cell division protein FtsL</fullName>
    </recommendedName>
</protein>
<dbReference type="InterPro" id="IPR011922">
    <property type="entry name" value="Cell_div_FtsL"/>
</dbReference>
<keyword evidence="3 7" id="KW-0812">Transmembrane</keyword>
<keyword evidence="9" id="KW-0175">Coiled coil</keyword>
<feature type="compositionally biased region" description="Basic and acidic residues" evidence="10">
    <location>
        <begin position="1"/>
        <end position="11"/>
    </location>
</feature>
<dbReference type="EMBL" id="JBHSEC010000002">
    <property type="protein sequence ID" value="MFC4409305.1"/>
    <property type="molecule type" value="Genomic_DNA"/>
</dbReference>
<evidence type="ECO:0000313" key="11">
    <source>
        <dbReference type="EMBL" id="MFC4409305.1"/>
    </source>
</evidence>